<evidence type="ECO:0008006" key="4">
    <source>
        <dbReference type="Google" id="ProtNLM"/>
    </source>
</evidence>
<dbReference type="InterPro" id="IPR038078">
    <property type="entry name" value="PhoU-like_sf"/>
</dbReference>
<dbReference type="STRING" id="131112.SAMN04489737_0215"/>
<comment type="similarity">
    <text evidence="1">Belongs to the UPF0111 family.</text>
</comment>
<evidence type="ECO:0000313" key="2">
    <source>
        <dbReference type="EMBL" id="SDU77883.1"/>
    </source>
</evidence>
<dbReference type="Proteomes" id="UP000214355">
    <property type="component" value="Chromosome I"/>
</dbReference>
<accession>A0A1H2LA47</accession>
<dbReference type="EMBL" id="LT629804">
    <property type="protein sequence ID" value="SDU77883.1"/>
    <property type="molecule type" value="Genomic_DNA"/>
</dbReference>
<proteinExistence type="inferred from homology"/>
<keyword evidence="3" id="KW-1185">Reference proteome</keyword>
<evidence type="ECO:0000313" key="3">
    <source>
        <dbReference type="Proteomes" id="UP000214355"/>
    </source>
</evidence>
<protein>
    <recommendedName>
        <fullName evidence="4">Phosphate transport regulator</fullName>
    </recommendedName>
</protein>
<dbReference type="PANTHER" id="PTHR37298">
    <property type="entry name" value="UPF0111 PROTEIN YKAA"/>
    <property type="match status" value="1"/>
</dbReference>
<name>A0A1H2LA47_9ACTO</name>
<dbReference type="Pfam" id="PF01865">
    <property type="entry name" value="PhoU_div"/>
    <property type="match status" value="1"/>
</dbReference>
<dbReference type="RefSeq" id="WP_172801287.1">
    <property type="nucleotide sequence ID" value="NZ_JABAPI010000006.1"/>
</dbReference>
<reference evidence="3" key="1">
    <citation type="submission" date="2016-10" db="EMBL/GenBank/DDBJ databases">
        <authorList>
            <person name="Varghese N."/>
            <person name="Submissions S."/>
        </authorList>
    </citation>
    <scope>NUCLEOTIDE SEQUENCE [LARGE SCALE GENOMIC DNA]</scope>
    <source>
        <strain evidence="3">DSM 10002</strain>
    </source>
</reference>
<evidence type="ECO:0000256" key="1">
    <source>
        <dbReference type="ARBA" id="ARBA00008591"/>
    </source>
</evidence>
<sequence length="208" mass="23066">MSLSKFAPGKAVLEMFAKQANHIVSAAEILAQMGTADRSTRKDLNKKLHQVENLADDGTHDVLQKVAHSFVLPYDREDVYALVSTVDDIVDLIDEAGDNMVLYRVNELPEKALEMIDIISKCAVLTNDAMKLIASMGEHTKKFALEINQLENQGDKIYRKLMREIFADDDANALEVLKIKFVVDALEAAIDSFETLAVSIEGIAIKES</sequence>
<gene>
    <name evidence="2" type="ORF">SAMN04489737_0215</name>
</gene>
<dbReference type="Gene3D" id="1.20.58.220">
    <property type="entry name" value="Phosphate transport system protein phou homolog 2, domain 2"/>
    <property type="match status" value="1"/>
</dbReference>
<organism evidence="2 3">
    <name type="scientific">Arcanobacterium phocae</name>
    <dbReference type="NCBI Taxonomy" id="131112"/>
    <lineage>
        <taxon>Bacteria</taxon>
        <taxon>Bacillati</taxon>
        <taxon>Actinomycetota</taxon>
        <taxon>Actinomycetes</taxon>
        <taxon>Actinomycetales</taxon>
        <taxon>Actinomycetaceae</taxon>
        <taxon>Arcanobacterium</taxon>
    </lineage>
</organism>
<dbReference type="PANTHER" id="PTHR37298:SF1">
    <property type="entry name" value="UPF0111 PROTEIN YKAA"/>
    <property type="match status" value="1"/>
</dbReference>
<dbReference type="InterPro" id="IPR052912">
    <property type="entry name" value="UPF0111_domain"/>
</dbReference>
<dbReference type="GeneID" id="65343973"/>
<dbReference type="InterPro" id="IPR018445">
    <property type="entry name" value="Put_Phosphate_transp_reg"/>
</dbReference>
<dbReference type="AlphaFoldDB" id="A0A1H2LA47"/>